<gene>
    <name evidence="17" type="ORF">ACETWP_01020</name>
</gene>
<dbReference type="EMBL" id="JBHDLJ010000001">
    <property type="protein sequence ID" value="MFB0833157.1"/>
    <property type="molecule type" value="Genomic_DNA"/>
</dbReference>
<feature type="region of interest" description="Disordered" evidence="15">
    <location>
        <begin position="1"/>
        <end position="26"/>
    </location>
</feature>
<comment type="pathway">
    <text evidence="1 14">Cofactor biosynthesis; adenosylcobalamin biosynthesis; adenosylcobalamin from cob(II)yrinate a,c-diamide: step 2/7.</text>
</comment>
<dbReference type="PANTHER" id="PTHR12213:SF0">
    <property type="entry name" value="CORRINOID ADENOSYLTRANSFERASE MMAB"/>
    <property type="match status" value="1"/>
</dbReference>
<evidence type="ECO:0000256" key="13">
    <source>
        <dbReference type="ARBA" id="ARBA00048692"/>
    </source>
</evidence>
<dbReference type="SUPFAM" id="SSF89028">
    <property type="entry name" value="Cobalamin adenosyltransferase-like"/>
    <property type="match status" value="1"/>
</dbReference>
<keyword evidence="7 14" id="KW-0547">Nucleotide-binding</keyword>
<evidence type="ECO:0000256" key="1">
    <source>
        <dbReference type="ARBA" id="ARBA00005121"/>
    </source>
</evidence>
<keyword evidence="5 14" id="KW-0169">Cobalamin biosynthesis</keyword>
<evidence type="ECO:0000256" key="14">
    <source>
        <dbReference type="RuleBase" id="RU366026"/>
    </source>
</evidence>
<dbReference type="InterPro" id="IPR036451">
    <property type="entry name" value="CblAdoTrfase-like_sf"/>
</dbReference>
<dbReference type="PANTHER" id="PTHR12213">
    <property type="entry name" value="CORRINOID ADENOSYLTRANSFERASE"/>
    <property type="match status" value="1"/>
</dbReference>
<comment type="catalytic activity">
    <reaction evidence="13 14">
        <text>2 cob(II)alamin + reduced [electron-transfer flavoprotein] + 2 ATP = 2 adenosylcob(III)alamin + 2 triphosphate + oxidized [electron-transfer flavoprotein] + 3 H(+)</text>
        <dbReference type="Rhea" id="RHEA:28671"/>
        <dbReference type="Rhea" id="RHEA-COMP:10685"/>
        <dbReference type="Rhea" id="RHEA-COMP:10686"/>
        <dbReference type="ChEBI" id="CHEBI:15378"/>
        <dbReference type="ChEBI" id="CHEBI:16304"/>
        <dbReference type="ChEBI" id="CHEBI:18036"/>
        <dbReference type="ChEBI" id="CHEBI:18408"/>
        <dbReference type="ChEBI" id="CHEBI:30616"/>
        <dbReference type="ChEBI" id="CHEBI:57692"/>
        <dbReference type="ChEBI" id="CHEBI:58307"/>
        <dbReference type="EC" id="2.5.1.17"/>
    </reaction>
</comment>
<keyword evidence="6 14" id="KW-0808">Transferase</keyword>
<evidence type="ECO:0000256" key="3">
    <source>
        <dbReference type="ARBA" id="ARBA00012454"/>
    </source>
</evidence>
<evidence type="ECO:0000256" key="11">
    <source>
        <dbReference type="ARBA" id="ARBA00033354"/>
    </source>
</evidence>
<evidence type="ECO:0000256" key="10">
    <source>
        <dbReference type="ARBA" id="ARBA00033334"/>
    </source>
</evidence>
<evidence type="ECO:0000256" key="8">
    <source>
        <dbReference type="ARBA" id="ARBA00022840"/>
    </source>
</evidence>
<evidence type="ECO:0000256" key="4">
    <source>
        <dbReference type="ARBA" id="ARBA00020963"/>
    </source>
</evidence>
<evidence type="ECO:0000256" key="6">
    <source>
        <dbReference type="ARBA" id="ARBA00022679"/>
    </source>
</evidence>
<keyword evidence="18" id="KW-1185">Reference proteome</keyword>
<feature type="compositionally biased region" description="Gly residues" evidence="15">
    <location>
        <begin position="16"/>
        <end position="26"/>
    </location>
</feature>
<evidence type="ECO:0000256" key="2">
    <source>
        <dbReference type="ARBA" id="ARBA00007487"/>
    </source>
</evidence>
<proteinExistence type="inferred from homology"/>
<accession>A0ABV4UI56</accession>
<comment type="catalytic activity">
    <reaction evidence="12 14">
        <text>2 cob(II)yrinate a,c diamide + reduced [electron-transfer flavoprotein] + 2 ATP = 2 adenosylcob(III)yrinate a,c-diamide + 2 triphosphate + oxidized [electron-transfer flavoprotein] + 3 H(+)</text>
        <dbReference type="Rhea" id="RHEA:11528"/>
        <dbReference type="Rhea" id="RHEA-COMP:10685"/>
        <dbReference type="Rhea" id="RHEA-COMP:10686"/>
        <dbReference type="ChEBI" id="CHEBI:15378"/>
        <dbReference type="ChEBI" id="CHEBI:18036"/>
        <dbReference type="ChEBI" id="CHEBI:30616"/>
        <dbReference type="ChEBI" id="CHEBI:57692"/>
        <dbReference type="ChEBI" id="CHEBI:58307"/>
        <dbReference type="ChEBI" id="CHEBI:58503"/>
        <dbReference type="ChEBI" id="CHEBI:58537"/>
        <dbReference type="EC" id="2.5.1.17"/>
    </reaction>
</comment>
<evidence type="ECO:0000256" key="9">
    <source>
        <dbReference type="ARBA" id="ARBA00031529"/>
    </source>
</evidence>
<name>A0ABV4UI56_9MICC</name>
<evidence type="ECO:0000313" key="18">
    <source>
        <dbReference type="Proteomes" id="UP001575652"/>
    </source>
</evidence>
<dbReference type="Proteomes" id="UP001575652">
    <property type="component" value="Unassembled WGS sequence"/>
</dbReference>
<dbReference type="InterPro" id="IPR016030">
    <property type="entry name" value="CblAdoTrfase-like"/>
</dbReference>
<dbReference type="RefSeq" id="WP_373970325.1">
    <property type="nucleotide sequence ID" value="NZ_JBHDLJ010000001.1"/>
</dbReference>
<feature type="compositionally biased region" description="Polar residues" evidence="15">
    <location>
        <begin position="1"/>
        <end position="14"/>
    </location>
</feature>
<dbReference type="Gene3D" id="1.20.1200.10">
    <property type="entry name" value="Cobalamin adenosyltransferase-like"/>
    <property type="match status" value="1"/>
</dbReference>
<evidence type="ECO:0000256" key="5">
    <source>
        <dbReference type="ARBA" id="ARBA00022573"/>
    </source>
</evidence>
<comment type="caution">
    <text evidence="17">The sequence shown here is derived from an EMBL/GenBank/DDBJ whole genome shotgun (WGS) entry which is preliminary data.</text>
</comment>
<comment type="similarity">
    <text evidence="2 14">Belongs to the Cob(I)alamin adenosyltransferase family.</text>
</comment>
<evidence type="ECO:0000256" key="15">
    <source>
        <dbReference type="SAM" id="MobiDB-lite"/>
    </source>
</evidence>
<dbReference type="InterPro" id="IPR029499">
    <property type="entry name" value="PduO-typ"/>
</dbReference>
<protein>
    <recommendedName>
        <fullName evidence="4 14">Corrinoid adenosyltransferase</fullName>
        <ecNumber evidence="3 14">2.5.1.17</ecNumber>
    </recommendedName>
    <alternativeName>
        <fullName evidence="9 14">Cob(II)alamin adenosyltransferase</fullName>
    </alternativeName>
    <alternativeName>
        <fullName evidence="11 14">Cob(II)yrinic acid a,c-diamide adenosyltransferase</fullName>
    </alternativeName>
    <alternativeName>
        <fullName evidence="10 14">Cobinamide/cobalamin adenosyltransferase</fullName>
    </alternativeName>
</protein>
<organism evidence="17 18">
    <name type="scientific">Arthrobacter halodurans</name>
    <dbReference type="NCBI Taxonomy" id="516699"/>
    <lineage>
        <taxon>Bacteria</taxon>
        <taxon>Bacillati</taxon>
        <taxon>Actinomycetota</taxon>
        <taxon>Actinomycetes</taxon>
        <taxon>Micrococcales</taxon>
        <taxon>Micrococcaceae</taxon>
        <taxon>Arthrobacter</taxon>
    </lineage>
</organism>
<evidence type="ECO:0000259" key="16">
    <source>
        <dbReference type="Pfam" id="PF01923"/>
    </source>
</evidence>
<dbReference type="EC" id="2.5.1.17" evidence="3 14"/>
<evidence type="ECO:0000256" key="7">
    <source>
        <dbReference type="ARBA" id="ARBA00022741"/>
    </source>
</evidence>
<dbReference type="Pfam" id="PF01923">
    <property type="entry name" value="Cob_adeno_trans"/>
    <property type="match status" value="1"/>
</dbReference>
<keyword evidence="8 14" id="KW-0067">ATP-binding</keyword>
<sequence>MTDNTGTASGNQPADQGGGAGRIALGGHGDVSKNDVRAVAVEECDAANAAIAVAMAGGGLPADILSMLLSTQNDLFDLNADLSVPTSGPGGPPARILPGHTERLDRAIGHYREQANAPEGLVLPGGTIAAALLYQARAAVRRAERAAWAAVERHPDAVNPETARYLNRLSTLLFTLARGANAEHGDVVWVPGSSVRALPDDQ</sequence>
<evidence type="ECO:0000256" key="12">
    <source>
        <dbReference type="ARBA" id="ARBA00048555"/>
    </source>
</evidence>
<feature type="domain" description="Cobalamin adenosyltransferase-like" evidence="16">
    <location>
        <begin position="18"/>
        <end position="178"/>
    </location>
</feature>
<reference evidence="17 18" key="1">
    <citation type="submission" date="2024-09" db="EMBL/GenBank/DDBJ databases">
        <authorList>
            <person name="Salinas-Garcia M.A."/>
            <person name="Prieme A."/>
        </authorList>
    </citation>
    <scope>NUCLEOTIDE SEQUENCE [LARGE SCALE GENOMIC DNA]</scope>
    <source>
        <strain evidence="17 18">DSM 21081</strain>
    </source>
</reference>
<evidence type="ECO:0000313" key="17">
    <source>
        <dbReference type="EMBL" id="MFB0833157.1"/>
    </source>
</evidence>